<proteinExistence type="predicted"/>
<reference evidence="1" key="1">
    <citation type="submission" date="2014-11" db="EMBL/GenBank/DDBJ databases">
        <authorList>
            <person name="Amaro Gonzalez C."/>
        </authorList>
    </citation>
    <scope>NUCLEOTIDE SEQUENCE</scope>
</reference>
<reference evidence="1" key="2">
    <citation type="journal article" date="2015" name="Fish Shellfish Immunol.">
        <title>Early steps in the European eel (Anguilla anguilla)-Vibrio vulnificus interaction in the gills: Role of the RtxA13 toxin.</title>
        <authorList>
            <person name="Callol A."/>
            <person name="Pajuelo D."/>
            <person name="Ebbesson L."/>
            <person name="Teles M."/>
            <person name="MacKenzie S."/>
            <person name="Amaro C."/>
        </authorList>
    </citation>
    <scope>NUCLEOTIDE SEQUENCE</scope>
</reference>
<accession>A0A0E9VGU6</accession>
<dbReference type="EMBL" id="GBXM01031295">
    <property type="protein sequence ID" value="JAH77282.1"/>
    <property type="molecule type" value="Transcribed_RNA"/>
</dbReference>
<protein>
    <submittedName>
        <fullName evidence="1">Uncharacterized protein</fullName>
    </submittedName>
</protein>
<evidence type="ECO:0000313" key="1">
    <source>
        <dbReference type="EMBL" id="JAH77282.1"/>
    </source>
</evidence>
<dbReference type="AlphaFoldDB" id="A0A0E9VGU6"/>
<sequence length="22" mass="2325">MLGQTGLSHTLKQRDVLSGALV</sequence>
<name>A0A0E9VGU6_ANGAN</name>
<organism evidence="1">
    <name type="scientific">Anguilla anguilla</name>
    <name type="common">European freshwater eel</name>
    <name type="synonym">Muraena anguilla</name>
    <dbReference type="NCBI Taxonomy" id="7936"/>
    <lineage>
        <taxon>Eukaryota</taxon>
        <taxon>Metazoa</taxon>
        <taxon>Chordata</taxon>
        <taxon>Craniata</taxon>
        <taxon>Vertebrata</taxon>
        <taxon>Euteleostomi</taxon>
        <taxon>Actinopterygii</taxon>
        <taxon>Neopterygii</taxon>
        <taxon>Teleostei</taxon>
        <taxon>Anguilliformes</taxon>
        <taxon>Anguillidae</taxon>
        <taxon>Anguilla</taxon>
    </lineage>
</organism>